<sequence>MKDKDQKKLEIAKKQYKKLANRPLAKERKKAVGTSSIYLFVVVAVILIALAIFLKQR</sequence>
<accession>A0A223XEL0</accession>
<feature type="transmembrane region" description="Helical" evidence="1">
    <location>
        <begin position="36"/>
        <end position="54"/>
    </location>
</feature>
<dbReference type="RefSeq" id="WP_011374865.1">
    <property type="nucleotide sequence ID" value="NZ_AP017931.1"/>
</dbReference>
<gene>
    <name evidence="2" type="ORF">LAS9267_00699</name>
    <name evidence="3" type="ORF">QBD03_06675</name>
</gene>
<keyword evidence="1" id="KW-0472">Membrane</keyword>
<dbReference type="Proteomes" id="UP000239650">
    <property type="component" value="Unassembled WGS sequence"/>
</dbReference>
<dbReference type="EMBL" id="CP122959">
    <property type="protein sequence ID" value="WGI18438.1"/>
    <property type="molecule type" value="Genomic_DNA"/>
</dbReference>
<name>A0A223XEL0_LATSK</name>
<evidence type="ECO:0000313" key="4">
    <source>
        <dbReference type="Proteomes" id="UP000239650"/>
    </source>
</evidence>
<evidence type="ECO:0000313" key="3">
    <source>
        <dbReference type="EMBL" id="WGI18438.1"/>
    </source>
</evidence>
<proteinExistence type="predicted"/>
<evidence type="ECO:0000313" key="2">
    <source>
        <dbReference type="EMBL" id="SPE19729.1"/>
    </source>
</evidence>
<dbReference type="Proteomes" id="UP001179858">
    <property type="component" value="Chromosome"/>
</dbReference>
<reference evidence="3" key="2">
    <citation type="submission" date="2023-04" db="EMBL/GenBank/DDBJ databases">
        <title>Novel strain of Lactilactobacillus sakei and use thereof.</title>
        <authorList>
            <person name="Kim S.Y."/>
        </authorList>
    </citation>
    <scope>NUCLEOTIDE SEQUENCE</scope>
    <source>
        <strain evidence="3">HUP1</strain>
    </source>
</reference>
<keyword evidence="1" id="KW-0812">Transmembrane</keyword>
<protein>
    <submittedName>
        <fullName evidence="2">Uncharacterized protein</fullName>
    </submittedName>
</protein>
<reference evidence="2 4" key="1">
    <citation type="submission" date="2018-02" db="EMBL/GenBank/DDBJ databases">
        <authorList>
            <person name="Rodrigo-Torres L."/>
            <person name="Arahal R. D."/>
            <person name="Lucena T."/>
        </authorList>
    </citation>
    <scope>NUCLEOTIDE SEQUENCE [LARGE SCALE GENOMIC DNA]</scope>
    <source>
        <strain evidence="2 4">CECT 9267</strain>
    </source>
</reference>
<dbReference type="AlphaFoldDB" id="A0A223XEL0"/>
<dbReference type="EMBL" id="OKRC01000002">
    <property type="protein sequence ID" value="SPE19729.1"/>
    <property type="molecule type" value="Genomic_DNA"/>
</dbReference>
<keyword evidence="1" id="KW-1133">Transmembrane helix</keyword>
<evidence type="ECO:0000256" key="1">
    <source>
        <dbReference type="SAM" id="Phobius"/>
    </source>
</evidence>
<organism evidence="2 4">
    <name type="scientific">Latilactobacillus sakei</name>
    <name type="common">Lactobacillus sakei</name>
    <dbReference type="NCBI Taxonomy" id="1599"/>
    <lineage>
        <taxon>Bacteria</taxon>
        <taxon>Bacillati</taxon>
        <taxon>Bacillota</taxon>
        <taxon>Bacilli</taxon>
        <taxon>Lactobacillales</taxon>
        <taxon>Lactobacillaceae</taxon>
        <taxon>Latilactobacillus</taxon>
    </lineage>
</organism>
<dbReference type="GeneID" id="60232393"/>